<accession>A0ABQ9HGS3</accession>
<reference evidence="2 3" key="1">
    <citation type="submission" date="2023-02" db="EMBL/GenBank/DDBJ databases">
        <title>LHISI_Scaffold_Assembly.</title>
        <authorList>
            <person name="Stuart O.P."/>
            <person name="Cleave R."/>
            <person name="Magrath M.J.L."/>
            <person name="Mikheyev A.S."/>
        </authorList>
    </citation>
    <scope>NUCLEOTIDE SEQUENCE [LARGE SCALE GENOMIC DNA]</scope>
    <source>
        <strain evidence="2">Daus_M_001</strain>
        <tissue evidence="2">Leg muscle</tissue>
    </source>
</reference>
<evidence type="ECO:0000313" key="2">
    <source>
        <dbReference type="EMBL" id="KAJ8883528.1"/>
    </source>
</evidence>
<dbReference type="Pfam" id="PF03184">
    <property type="entry name" value="DDE_1"/>
    <property type="match status" value="1"/>
</dbReference>
<feature type="domain" description="DDE-1" evidence="1">
    <location>
        <begin position="220"/>
        <end position="303"/>
    </location>
</feature>
<evidence type="ECO:0000313" key="3">
    <source>
        <dbReference type="Proteomes" id="UP001159363"/>
    </source>
</evidence>
<evidence type="ECO:0000259" key="1">
    <source>
        <dbReference type="Pfam" id="PF03184"/>
    </source>
</evidence>
<comment type="caution">
    <text evidence="2">The sequence shown here is derived from an EMBL/GenBank/DDBJ whole genome shotgun (WGS) entry which is preliminary data.</text>
</comment>
<dbReference type="EMBL" id="JARBHB010000005">
    <property type="protein sequence ID" value="KAJ8883528.1"/>
    <property type="molecule type" value="Genomic_DNA"/>
</dbReference>
<organism evidence="2 3">
    <name type="scientific">Dryococelus australis</name>
    <dbReference type="NCBI Taxonomy" id="614101"/>
    <lineage>
        <taxon>Eukaryota</taxon>
        <taxon>Metazoa</taxon>
        <taxon>Ecdysozoa</taxon>
        <taxon>Arthropoda</taxon>
        <taxon>Hexapoda</taxon>
        <taxon>Insecta</taxon>
        <taxon>Pterygota</taxon>
        <taxon>Neoptera</taxon>
        <taxon>Polyneoptera</taxon>
        <taxon>Phasmatodea</taxon>
        <taxon>Verophasmatodea</taxon>
        <taxon>Anareolatae</taxon>
        <taxon>Phasmatidae</taxon>
        <taxon>Eurycanthinae</taxon>
        <taxon>Dryococelus</taxon>
    </lineage>
</organism>
<gene>
    <name evidence="2" type="ORF">PR048_015372</name>
</gene>
<keyword evidence="3" id="KW-1185">Reference proteome</keyword>
<sequence>MSDKKKRHEKDSMDQICAKKQMCVGKTYRKYSEYELLEDAKLVIQQNITIYMAAKVINIPWSSLKRFIASNNYNFTVSLPKMGRGFVLSPEMEQKFCVSGTGVGLQICKTEGREHLMSDKTEVASKWWWNSYKERYGLSLRVPENLSAYRASMSNPTMINDYFEMVHHLLSTLGIKDNASLLWTVDETGLCYVVKPNKIVTEIGKRFVYKRVYADRAETHTLVGCICADRTWIPPFVIFKEVRWNDNFSEGSLPNSRTRLSPKCWIISELFLEWFQFFIHIIPPNRPVVLFMDSHSSHITSEVIELAREQ</sequence>
<proteinExistence type="predicted"/>
<dbReference type="InterPro" id="IPR004875">
    <property type="entry name" value="DDE_SF_endonuclease_dom"/>
</dbReference>
<name>A0ABQ9HGS3_9NEOP</name>
<dbReference type="Proteomes" id="UP001159363">
    <property type="component" value="Chromosome 4"/>
</dbReference>
<protein>
    <recommendedName>
        <fullName evidence="1">DDE-1 domain-containing protein</fullName>
    </recommendedName>
</protein>